<dbReference type="SUPFAM" id="SSF56219">
    <property type="entry name" value="DNase I-like"/>
    <property type="match status" value="1"/>
</dbReference>
<keyword evidence="3" id="KW-0255">Endonuclease</keyword>
<keyword evidence="1" id="KW-0812">Transmembrane</keyword>
<keyword evidence="3" id="KW-0540">Nuclease</keyword>
<evidence type="ECO:0000256" key="1">
    <source>
        <dbReference type="SAM" id="Phobius"/>
    </source>
</evidence>
<keyword evidence="1" id="KW-0472">Membrane</keyword>
<sequence length="326" mass="34787">MIDQQEAPPRQVRAGARVVTGLLVLATVPLVVLAAMRFLGIDGNAYTTAALALTPYLTVAGFLFGVLALVLKRWKVGAVVLLLVAALVSVLVPRMVAEEQPGVTNGRDLRIMASNLFLGRAEAQSIVELVRANQVEVLSLLELSPAMVGDLERAGLFTLLPHRVLHPIRGGAGSGLVSKYPLTELQLAGPSKLRQPSARVEFGDGTGVEVVAVHPMPPVESPEDWKAELAGLPEPTADLPVRILAGDFNATFDHASFRELIDAGYADAAAELGKGYRPTWPGKLFPPPVTIDHLLVDDRVAVRDFQVFDVAASDHDAVFAQLTVPV</sequence>
<protein>
    <submittedName>
        <fullName evidence="3">Endonuclease/exonuclease/phosphatase family metal-dependent hydrolase</fullName>
    </submittedName>
</protein>
<name>A0ABS4PIH7_9PSEU</name>
<dbReference type="GO" id="GO:0016787">
    <property type="term" value="F:hydrolase activity"/>
    <property type="evidence" value="ECO:0007669"/>
    <property type="project" value="UniProtKB-KW"/>
</dbReference>
<feature type="transmembrane region" description="Helical" evidence="1">
    <location>
        <begin position="45"/>
        <end position="71"/>
    </location>
</feature>
<feature type="transmembrane region" description="Helical" evidence="1">
    <location>
        <begin position="18"/>
        <end position="39"/>
    </location>
</feature>
<feature type="domain" description="Endonuclease/exonuclease/phosphatase" evidence="2">
    <location>
        <begin position="114"/>
        <end position="315"/>
    </location>
</feature>
<feature type="transmembrane region" description="Helical" evidence="1">
    <location>
        <begin position="78"/>
        <end position="97"/>
    </location>
</feature>
<evidence type="ECO:0000313" key="3">
    <source>
        <dbReference type="EMBL" id="MBP2179224.1"/>
    </source>
</evidence>
<accession>A0ABS4PIH7</accession>
<gene>
    <name evidence="3" type="ORF">JOM49_000750</name>
</gene>
<proteinExistence type="predicted"/>
<dbReference type="EMBL" id="JAGGMS010000001">
    <property type="protein sequence ID" value="MBP2179224.1"/>
    <property type="molecule type" value="Genomic_DNA"/>
</dbReference>
<dbReference type="GO" id="GO:0004519">
    <property type="term" value="F:endonuclease activity"/>
    <property type="evidence" value="ECO:0007669"/>
    <property type="project" value="UniProtKB-KW"/>
</dbReference>
<organism evidence="3 4">
    <name type="scientific">Amycolatopsis magusensis</name>
    <dbReference type="NCBI Taxonomy" id="882444"/>
    <lineage>
        <taxon>Bacteria</taxon>
        <taxon>Bacillati</taxon>
        <taxon>Actinomycetota</taxon>
        <taxon>Actinomycetes</taxon>
        <taxon>Pseudonocardiales</taxon>
        <taxon>Pseudonocardiaceae</taxon>
        <taxon>Amycolatopsis</taxon>
    </lineage>
</organism>
<evidence type="ECO:0000313" key="4">
    <source>
        <dbReference type="Proteomes" id="UP000741013"/>
    </source>
</evidence>
<keyword evidence="4" id="KW-1185">Reference proteome</keyword>
<keyword evidence="1" id="KW-1133">Transmembrane helix</keyword>
<dbReference type="InterPro" id="IPR036691">
    <property type="entry name" value="Endo/exonu/phosph_ase_sf"/>
</dbReference>
<keyword evidence="3" id="KW-0378">Hydrolase</keyword>
<dbReference type="RefSeq" id="WP_209662972.1">
    <property type="nucleotide sequence ID" value="NZ_JAGGMS010000001.1"/>
</dbReference>
<reference evidence="3 4" key="1">
    <citation type="submission" date="2021-03" db="EMBL/GenBank/DDBJ databases">
        <title>Sequencing the genomes of 1000 actinobacteria strains.</title>
        <authorList>
            <person name="Klenk H.-P."/>
        </authorList>
    </citation>
    <scope>NUCLEOTIDE SEQUENCE [LARGE SCALE GENOMIC DNA]</scope>
    <source>
        <strain evidence="3 4">DSM 45510</strain>
    </source>
</reference>
<dbReference type="Proteomes" id="UP000741013">
    <property type="component" value="Unassembled WGS sequence"/>
</dbReference>
<evidence type="ECO:0000259" key="2">
    <source>
        <dbReference type="Pfam" id="PF03372"/>
    </source>
</evidence>
<dbReference type="Pfam" id="PF03372">
    <property type="entry name" value="Exo_endo_phos"/>
    <property type="match status" value="1"/>
</dbReference>
<dbReference type="Gene3D" id="3.60.10.10">
    <property type="entry name" value="Endonuclease/exonuclease/phosphatase"/>
    <property type="match status" value="1"/>
</dbReference>
<dbReference type="InterPro" id="IPR005135">
    <property type="entry name" value="Endo/exonuclease/phosphatase"/>
</dbReference>
<comment type="caution">
    <text evidence="3">The sequence shown here is derived from an EMBL/GenBank/DDBJ whole genome shotgun (WGS) entry which is preliminary data.</text>
</comment>